<evidence type="ECO:0008006" key="4">
    <source>
        <dbReference type="Google" id="ProtNLM"/>
    </source>
</evidence>
<protein>
    <recommendedName>
        <fullName evidence="4">3-dehydrosphinganine reductase</fullName>
    </recommendedName>
</protein>
<feature type="transmembrane region" description="Helical" evidence="1">
    <location>
        <begin position="209"/>
        <end position="228"/>
    </location>
</feature>
<dbReference type="InterPro" id="IPR036291">
    <property type="entry name" value="NAD(P)-bd_dom_sf"/>
</dbReference>
<dbReference type="SUPFAM" id="SSF51735">
    <property type="entry name" value="NAD(P)-binding Rossmann-fold domains"/>
    <property type="match status" value="1"/>
</dbReference>
<keyword evidence="1" id="KW-0472">Membrane</keyword>
<gene>
    <name evidence="2" type="ORF">C5167_043493</name>
</gene>
<evidence type="ECO:0000313" key="3">
    <source>
        <dbReference type="Proteomes" id="UP000316621"/>
    </source>
</evidence>
<dbReference type="EMBL" id="CM010724">
    <property type="protein sequence ID" value="RZC80914.1"/>
    <property type="molecule type" value="Genomic_DNA"/>
</dbReference>
<dbReference type="GO" id="GO:0030148">
    <property type="term" value="P:sphingolipid biosynthetic process"/>
    <property type="evidence" value="ECO:0007669"/>
    <property type="project" value="TreeGrafter"/>
</dbReference>
<dbReference type="InterPro" id="IPR002347">
    <property type="entry name" value="SDR_fam"/>
</dbReference>
<dbReference type="GO" id="GO:0006666">
    <property type="term" value="P:3-keto-sphinganine metabolic process"/>
    <property type="evidence" value="ECO:0007669"/>
    <property type="project" value="TreeGrafter"/>
</dbReference>
<dbReference type="GO" id="GO:0047560">
    <property type="term" value="F:3-dehydrosphinganine reductase activity"/>
    <property type="evidence" value="ECO:0007669"/>
    <property type="project" value="TreeGrafter"/>
</dbReference>
<dbReference type="OMA" id="ICKVESH"/>
<sequence>MATIPILIVIFLLIMSLYLTLLLRPKPIKIPVKNRHVFITGGSSGIGLSLAHQAASEGARVTILARDPNKLEQARDSIHLSTGVNVNIAIVDVRDFETLKAVMDEADPIDVLVCNQGVYIGGELEFQKMENVKMMVDVNLMGTLNLIKAALPRMKNNRKTRGPASIALMSSQAEKKRRPRVMRKIAACSSPMTADEVARKTLDGIKSGTFLVSCNFLGFLMCLGAADLAPQRSILSAFAEIFAAGFIRFYAVAFLWRFYEMASRCNTNSSHKRADGIMKNSSN</sequence>
<dbReference type="PRINTS" id="PR00081">
    <property type="entry name" value="GDHRDH"/>
</dbReference>
<evidence type="ECO:0000256" key="1">
    <source>
        <dbReference type="SAM" id="Phobius"/>
    </source>
</evidence>
<accession>A0A4Y7L5V2</accession>
<keyword evidence="1" id="KW-1133">Transmembrane helix</keyword>
<keyword evidence="1" id="KW-0812">Transmembrane</keyword>
<dbReference type="PANTHER" id="PTHR43550">
    <property type="entry name" value="3-KETODIHYDROSPHINGOSINE REDUCTASE"/>
    <property type="match status" value="1"/>
</dbReference>
<dbReference type="STRING" id="3469.A0A4Y7L5V2"/>
<dbReference type="GO" id="GO:0005789">
    <property type="term" value="C:endoplasmic reticulum membrane"/>
    <property type="evidence" value="ECO:0007669"/>
    <property type="project" value="TreeGrafter"/>
</dbReference>
<feature type="transmembrane region" description="Helical" evidence="1">
    <location>
        <begin position="6"/>
        <end position="23"/>
    </location>
</feature>
<name>A0A4Y7L5V2_PAPSO</name>
<dbReference type="AlphaFoldDB" id="A0A4Y7L5V2"/>
<keyword evidence="3" id="KW-1185">Reference proteome</keyword>
<proteinExistence type="predicted"/>
<organism evidence="2 3">
    <name type="scientific">Papaver somniferum</name>
    <name type="common">Opium poppy</name>
    <dbReference type="NCBI Taxonomy" id="3469"/>
    <lineage>
        <taxon>Eukaryota</taxon>
        <taxon>Viridiplantae</taxon>
        <taxon>Streptophyta</taxon>
        <taxon>Embryophyta</taxon>
        <taxon>Tracheophyta</taxon>
        <taxon>Spermatophyta</taxon>
        <taxon>Magnoliopsida</taxon>
        <taxon>Ranunculales</taxon>
        <taxon>Papaveraceae</taxon>
        <taxon>Papaveroideae</taxon>
        <taxon>Papaver</taxon>
    </lineage>
</organism>
<evidence type="ECO:0000313" key="2">
    <source>
        <dbReference type="EMBL" id="RZC80914.1"/>
    </source>
</evidence>
<dbReference type="Proteomes" id="UP000316621">
    <property type="component" value="Chromosome 10"/>
</dbReference>
<dbReference type="Pfam" id="PF00106">
    <property type="entry name" value="adh_short"/>
    <property type="match status" value="1"/>
</dbReference>
<dbReference type="PANTHER" id="PTHR43550:SF3">
    <property type="entry name" value="3-KETODIHYDROSPHINGOSINE REDUCTASE"/>
    <property type="match status" value="1"/>
</dbReference>
<dbReference type="Gramene" id="RZC80914">
    <property type="protein sequence ID" value="RZC80914"/>
    <property type="gene ID" value="C5167_043493"/>
</dbReference>
<reference evidence="2 3" key="1">
    <citation type="journal article" date="2018" name="Science">
        <title>The opium poppy genome and morphinan production.</title>
        <authorList>
            <person name="Guo L."/>
            <person name="Winzer T."/>
            <person name="Yang X."/>
            <person name="Li Y."/>
            <person name="Ning Z."/>
            <person name="He Z."/>
            <person name="Teodor R."/>
            <person name="Lu Y."/>
            <person name="Bowser T.A."/>
            <person name="Graham I.A."/>
            <person name="Ye K."/>
        </authorList>
    </citation>
    <scope>NUCLEOTIDE SEQUENCE [LARGE SCALE GENOMIC DNA]</scope>
    <source>
        <strain evidence="3">cv. HN1</strain>
        <tissue evidence="2">Leaves</tissue>
    </source>
</reference>
<feature type="transmembrane region" description="Helical" evidence="1">
    <location>
        <begin position="234"/>
        <end position="256"/>
    </location>
</feature>
<dbReference type="Gene3D" id="3.40.50.720">
    <property type="entry name" value="NAD(P)-binding Rossmann-like Domain"/>
    <property type="match status" value="1"/>
</dbReference>